<comment type="caution">
    <text evidence="4">The sequence shown here is derived from an EMBL/GenBank/DDBJ whole genome shotgun (WGS) entry which is preliminary data.</text>
</comment>
<feature type="repeat" description="WD" evidence="3">
    <location>
        <begin position="1"/>
        <end position="24"/>
    </location>
</feature>
<dbReference type="PANTHER" id="PTHR19879:SF9">
    <property type="entry name" value="TRANSCRIPTION INITIATION FACTOR TFIID SUBUNIT 5"/>
    <property type="match status" value="1"/>
</dbReference>
<keyword evidence="2" id="KW-0677">Repeat</keyword>
<dbReference type="SUPFAM" id="SSF50978">
    <property type="entry name" value="WD40 repeat-like"/>
    <property type="match status" value="1"/>
</dbReference>
<dbReference type="InterPro" id="IPR001680">
    <property type="entry name" value="WD40_rpt"/>
</dbReference>
<reference evidence="4 5" key="1">
    <citation type="submission" date="2023-12" db="EMBL/GenBank/DDBJ databases">
        <title>Baltic Sea Cyanobacteria.</title>
        <authorList>
            <person name="Delbaje E."/>
            <person name="Fewer D.P."/>
            <person name="Shishido T.K."/>
        </authorList>
    </citation>
    <scope>NUCLEOTIDE SEQUENCE [LARGE SCALE GENOMIC DNA]</scope>
    <source>
        <strain evidence="4 5">CCNP 1315</strain>
    </source>
</reference>
<keyword evidence="1 3" id="KW-0853">WD repeat</keyword>
<dbReference type="Pfam" id="PF00400">
    <property type="entry name" value="WD40"/>
    <property type="match status" value="3"/>
</dbReference>
<dbReference type="PRINTS" id="PR00320">
    <property type="entry name" value="GPROTEINBRPT"/>
</dbReference>
<evidence type="ECO:0000313" key="4">
    <source>
        <dbReference type="EMBL" id="MEA5521574.1"/>
    </source>
</evidence>
<proteinExistence type="predicted"/>
<dbReference type="PROSITE" id="PS00678">
    <property type="entry name" value="WD_REPEATS_1"/>
    <property type="match status" value="2"/>
</dbReference>
<evidence type="ECO:0000256" key="2">
    <source>
        <dbReference type="ARBA" id="ARBA00022737"/>
    </source>
</evidence>
<protein>
    <submittedName>
        <fullName evidence="4">WD40 repeat domain-containing protein</fullName>
    </submittedName>
</protein>
<organism evidence="4 5">
    <name type="scientific">Limnoraphis robusta CCNP1315</name>
    <dbReference type="NCBI Taxonomy" id="3110306"/>
    <lineage>
        <taxon>Bacteria</taxon>
        <taxon>Bacillati</taxon>
        <taxon>Cyanobacteriota</taxon>
        <taxon>Cyanophyceae</taxon>
        <taxon>Oscillatoriophycideae</taxon>
        <taxon>Oscillatoriales</taxon>
        <taxon>Sirenicapillariaceae</taxon>
        <taxon>Limnoraphis</taxon>
    </lineage>
</organism>
<dbReference type="InterPro" id="IPR036322">
    <property type="entry name" value="WD40_repeat_dom_sf"/>
</dbReference>
<dbReference type="Gene3D" id="2.130.10.10">
    <property type="entry name" value="YVTN repeat-like/Quinoprotein amine dehydrogenase"/>
    <property type="match status" value="2"/>
</dbReference>
<dbReference type="InterPro" id="IPR020472">
    <property type="entry name" value="WD40_PAC1"/>
</dbReference>
<dbReference type="PROSITE" id="PS50294">
    <property type="entry name" value="WD_REPEATS_REGION"/>
    <property type="match status" value="3"/>
</dbReference>
<dbReference type="PANTHER" id="PTHR19879">
    <property type="entry name" value="TRANSCRIPTION INITIATION FACTOR TFIID"/>
    <property type="match status" value="1"/>
</dbReference>
<dbReference type="CDD" id="cd00200">
    <property type="entry name" value="WD40"/>
    <property type="match status" value="1"/>
</dbReference>
<dbReference type="InterPro" id="IPR019775">
    <property type="entry name" value="WD40_repeat_CS"/>
</dbReference>
<gene>
    <name evidence="4" type="ORF">VB854_21790</name>
</gene>
<evidence type="ECO:0000313" key="5">
    <source>
        <dbReference type="Proteomes" id="UP001301728"/>
    </source>
</evidence>
<dbReference type="EMBL" id="JAYGHT010000135">
    <property type="protein sequence ID" value="MEA5521574.1"/>
    <property type="molecule type" value="Genomic_DNA"/>
</dbReference>
<name>A0ABU5U302_9CYAN</name>
<dbReference type="InterPro" id="IPR015943">
    <property type="entry name" value="WD40/YVTN_repeat-like_dom_sf"/>
</dbReference>
<dbReference type="Proteomes" id="UP001301728">
    <property type="component" value="Unassembled WGS sequence"/>
</dbReference>
<evidence type="ECO:0000256" key="3">
    <source>
        <dbReference type="PROSITE-ProRule" id="PRU00221"/>
    </source>
</evidence>
<dbReference type="PROSITE" id="PS50082">
    <property type="entry name" value="WD_REPEATS_2"/>
    <property type="match status" value="3"/>
</dbReference>
<evidence type="ECO:0000256" key="1">
    <source>
        <dbReference type="ARBA" id="ARBA00022574"/>
    </source>
</evidence>
<dbReference type="SMART" id="SM00320">
    <property type="entry name" value="WD40"/>
    <property type="match status" value="2"/>
</dbReference>
<sequence length="144" mass="15715">LLATASGDNTVKLWDASTGKEIKTLTGHTNSVNGVSFSPDGKLLATASGDKTVKLWNASSGKEIKTLTGHTNWVRAVSFSPDSKQLATGSQDNTVKLWRLDFDYLLEEGCNFIDNYLKPNPNDAEAQEIERELCRKLPKNSASN</sequence>
<feature type="repeat" description="WD" evidence="3">
    <location>
        <begin position="67"/>
        <end position="101"/>
    </location>
</feature>
<keyword evidence="5" id="KW-1185">Reference proteome</keyword>
<feature type="repeat" description="WD" evidence="3">
    <location>
        <begin position="25"/>
        <end position="66"/>
    </location>
</feature>
<accession>A0ABU5U302</accession>
<feature type="non-terminal residue" evidence="4">
    <location>
        <position position="1"/>
    </location>
</feature>